<evidence type="ECO:0000313" key="4">
    <source>
        <dbReference type="Proteomes" id="UP001151760"/>
    </source>
</evidence>
<feature type="non-terminal residue" evidence="3">
    <location>
        <position position="313"/>
    </location>
</feature>
<feature type="compositionally biased region" description="Polar residues" evidence="1">
    <location>
        <begin position="68"/>
        <end position="80"/>
    </location>
</feature>
<gene>
    <name evidence="3" type="ORF">Tco_0822045</name>
</gene>
<evidence type="ECO:0000256" key="1">
    <source>
        <dbReference type="SAM" id="MobiDB-lite"/>
    </source>
</evidence>
<reference evidence="3" key="2">
    <citation type="submission" date="2022-01" db="EMBL/GenBank/DDBJ databases">
        <authorList>
            <person name="Yamashiro T."/>
            <person name="Shiraishi A."/>
            <person name="Satake H."/>
            <person name="Nakayama K."/>
        </authorList>
    </citation>
    <scope>NUCLEOTIDE SEQUENCE</scope>
</reference>
<evidence type="ECO:0000313" key="3">
    <source>
        <dbReference type="EMBL" id="GJT00876.1"/>
    </source>
</evidence>
<dbReference type="EMBL" id="BQNB010012229">
    <property type="protein sequence ID" value="GJT00876.1"/>
    <property type="molecule type" value="Genomic_DNA"/>
</dbReference>
<dbReference type="Pfam" id="PF14111">
    <property type="entry name" value="DUF4283"/>
    <property type="match status" value="1"/>
</dbReference>
<accession>A0ABQ5ADX3</accession>
<dbReference type="PANTHER" id="PTHR31286:SF99">
    <property type="entry name" value="DUF4283 DOMAIN-CONTAINING PROTEIN"/>
    <property type="match status" value="1"/>
</dbReference>
<dbReference type="Proteomes" id="UP001151760">
    <property type="component" value="Unassembled WGS sequence"/>
</dbReference>
<feature type="region of interest" description="Disordered" evidence="1">
    <location>
        <begin position="55"/>
        <end position="80"/>
    </location>
</feature>
<feature type="domain" description="DUF4283" evidence="2">
    <location>
        <begin position="139"/>
        <end position="219"/>
    </location>
</feature>
<evidence type="ECO:0000259" key="2">
    <source>
        <dbReference type="Pfam" id="PF14111"/>
    </source>
</evidence>
<dbReference type="InterPro" id="IPR025558">
    <property type="entry name" value="DUF4283"/>
</dbReference>
<name>A0ABQ5ADX3_9ASTR</name>
<comment type="caution">
    <text evidence="3">The sequence shown here is derived from an EMBL/GenBank/DDBJ whole genome shotgun (WGS) entry which is preliminary data.</text>
</comment>
<dbReference type="InterPro" id="IPR040256">
    <property type="entry name" value="At4g02000-like"/>
</dbReference>
<organism evidence="3 4">
    <name type="scientific">Tanacetum coccineum</name>
    <dbReference type="NCBI Taxonomy" id="301880"/>
    <lineage>
        <taxon>Eukaryota</taxon>
        <taxon>Viridiplantae</taxon>
        <taxon>Streptophyta</taxon>
        <taxon>Embryophyta</taxon>
        <taxon>Tracheophyta</taxon>
        <taxon>Spermatophyta</taxon>
        <taxon>Magnoliopsida</taxon>
        <taxon>eudicotyledons</taxon>
        <taxon>Gunneridae</taxon>
        <taxon>Pentapetalae</taxon>
        <taxon>asterids</taxon>
        <taxon>campanulids</taxon>
        <taxon>Asterales</taxon>
        <taxon>Asteraceae</taxon>
        <taxon>Asteroideae</taxon>
        <taxon>Anthemideae</taxon>
        <taxon>Anthemidinae</taxon>
        <taxon>Tanacetum</taxon>
    </lineage>
</organism>
<reference evidence="3" key="1">
    <citation type="journal article" date="2022" name="Int. J. Mol. Sci.">
        <title>Draft Genome of Tanacetum Coccineum: Genomic Comparison of Closely Related Tanacetum-Family Plants.</title>
        <authorList>
            <person name="Yamashiro T."/>
            <person name="Shiraishi A."/>
            <person name="Nakayama K."/>
            <person name="Satake H."/>
        </authorList>
    </citation>
    <scope>NUCLEOTIDE SEQUENCE</scope>
</reference>
<protein>
    <submittedName>
        <fullName evidence="3">Zinc knuckle CX2CX4HX4C containing protein</fullName>
    </submittedName>
</protein>
<dbReference type="PANTHER" id="PTHR31286">
    <property type="entry name" value="GLYCINE-RICH CELL WALL STRUCTURAL PROTEIN 1.8-LIKE"/>
    <property type="match status" value="1"/>
</dbReference>
<sequence length="313" mass="34898">MDNASLKSALMSSLFAADGLVAKVCNIEGKIRMPVRNVSFTMPLNDIANAKHVEDGSNKVQSMEDDSQPSGNVHTATNSPVKEMNDVHGHSVGTTSFASILQHKHTKKTMAVSELRNDERVEGAAVVIPMEVVKEVSSAFNNTLYGYFIGKRLAFPLVENYVKNTWAKFGLRHVMHKNGFFFFQFSTREGMEKVLESGPWLVRFVPLILNIWSPNAKLTKDEVNLAPVWVKLHNVPILAYSEIGLSLIATQLGRPIMFDSYTSSMCLDPWGKCTYARVLIEMRADKELMDSLVVVVPFTNGKGHSLDNIEVEY</sequence>
<keyword evidence="4" id="KW-1185">Reference proteome</keyword>
<proteinExistence type="predicted"/>